<name>A0AA37GCV3_9PEZI</name>
<keyword evidence="2" id="KW-1185">Reference proteome</keyword>
<dbReference type="EMBL" id="BPPX01000002">
    <property type="protein sequence ID" value="GJC78571.1"/>
    <property type="molecule type" value="Genomic_DNA"/>
</dbReference>
<comment type="caution">
    <text evidence="1">The sequence shown here is derived from an EMBL/GenBank/DDBJ whole genome shotgun (WGS) entry which is preliminary data.</text>
</comment>
<organism evidence="1 2">
    <name type="scientific">Colletotrichum liriopes</name>
    <dbReference type="NCBI Taxonomy" id="708192"/>
    <lineage>
        <taxon>Eukaryota</taxon>
        <taxon>Fungi</taxon>
        <taxon>Dikarya</taxon>
        <taxon>Ascomycota</taxon>
        <taxon>Pezizomycotina</taxon>
        <taxon>Sordariomycetes</taxon>
        <taxon>Hypocreomycetidae</taxon>
        <taxon>Glomerellales</taxon>
        <taxon>Glomerellaceae</taxon>
        <taxon>Colletotrichum</taxon>
        <taxon>Colletotrichum spaethianum species complex</taxon>
    </lineage>
</organism>
<dbReference type="Proteomes" id="UP001055172">
    <property type="component" value="Unassembled WGS sequence"/>
</dbReference>
<accession>A0AA37GCV3</accession>
<sequence length="65" mass="7469">MAGCAHDTYLVPWEILLAKQNLVLLCENPDQYASKAFRILKFLLFPSYLPSLEKGKKRLRSEDKG</sequence>
<protein>
    <submittedName>
        <fullName evidence="1">Uncharacterized protein</fullName>
    </submittedName>
</protein>
<evidence type="ECO:0000313" key="1">
    <source>
        <dbReference type="EMBL" id="GJC78571.1"/>
    </source>
</evidence>
<evidence type="ECO:0000313" key="2">
    <source>
        <dbReference type="Proteomes" id="UP001055172"/>
    </source>
</evidence>
<proteinExistence type="predicted"/>
<dbReference type="AlphaFoldDB" id="A0AA37GCV3"/>
<reference evidence="1 2" key="1">
    <citation type="submission" date="2021-07" db="EMBL/GenBank/DDBJ databases">
        <title>Genome data of Colletotrichum spaethianum.</title>
        <authorList>
            <person name="Utami Y.D."/>
            <person name="Hiruma K."/>
        </authorList>
    </citation>
    <scope>NUCLEOTIDE SEQUENCE [LARGE SCALE GENOMIC DNA]</scope>
    <source>
        <strain evidence="1 2">MAFF 242679</strain>
    </source>
</reference>
<gene>
    <name evidence="1" type="ORF">ColLi_01409</name>
</gene>